<dbReference type="RefSeq" id="XP_016760478.1">
    <property type="nucleotide sequence ID" value="XM_016909013.1"/>
</dbReference>
<dbReference type="InterPro" id="IPR013149">
    <property type="entry name" value="ADH-like_C"/>
</dbReference>
<dbReference type="GO" id="GO:0000166">
    <property type="term" value="F:nucleotide binding"/>
    <property type="evidence" value="ECO:0007669"/>
    <property type="project" value="UniProtKB-KW"/>
</dbReference>
<dbReference type="Pfam" id="PF00107">
    <property type="entry name" value="ADH_zinc_N"/>
    <property type="match status" value="1"/>
</dbReference>
<dbReference type="Gene3D" id="3.90.180.10">
    <property type="entry name" value="Medium-chain alcohol dehydrogenases, catalytic domain"/>
    <property type="match status" value="1"/>
</dbReference>
<organism evidence="7 8">
    <name type="scientific">Sphaerulina musiva (strain SO2202)</name>
    <name type="common">Poplar stem canker fungus</name>
    <name type="synonym">Septoria musiva</name>
    <dbReference type="NCBI Taxonomy" id="692275"/>
    <lineage>
        <taxon>Eukaryota</taxon>
        <taxon>Fungi</taxon>
        <taxon>Dikarya</taxon>
        <taxon>Ascomycota</taxon>
        <taxon>Pezizomycotina</taxon>
        <taxon>Dothideomycetes</taxon>
        <taxon>Dothideomycetidae</taxon>
        <taxon>Mycosphaerellales</taxon>
        <taxon>Mycosphaerellaceae</taxon>
        <taxon>Sphaerulina</taxon>
    </lineage>
</organism>
<dbReference type="CDD" id="cd08249">
    <property type="entry name" value="enoyl_reductase_like"/>
    <property type="match status" value="1"/>
</dbReference>
<keyword evidence="3" id="KW-0547">Nucleotide-binding</keyword>
<dbReference type="InterPro" id="IPR020843">
    <property type="entry name" value="ER"/>
</dbReference>
<dbReference type="GO" id="GO:0016651">
    <property type="term" value="F:oxidoreductase activity, acting on NAD(P)H"/>
    <property type="evidence" value="ECO:0007669"/>
    <property type="project" value="InterPro"/>
</dbReference>
<proteinExistence type="inferred from homology"/>
<dbReference type="InterPro" id="IPR013154">
    <property type="entry name" value="ADH-like_N"/>
</dbReference>
<dbReference type="OMA" id="CHEAIGR"/>
<dbReference type="GeneID" id="27906150"/>
<dbReference type="InterPro" id="IPR011032">
    <property type="entry name" value="GroES-like_sf"/>
</dbReference>
<dbReference type="OrthoDB" id="48317at2759"/>
<name>N1QGC4_SPHMS</name>
<keyword evidence="4" id="KW-0521">NADP</keyword>
<reference evidence="7 8" key="1">
    <citation type="journal article" date="2012" name="PLoS Pathog.">
        <title>Diverse lifestyles and strategies of plant pathogenesis encoded in the genomes of eighteen Dothideomycetes fungi.</title>
        <authorList>
            <person name="Ohm R.A."/>
            <person name="Feau N."/>
            <person name="Henrissat B."/>
            <person name="Schoch C.L."/>
            <person name="Horwitz B.A."/>
            <person name="Barry K.W."/>
            <person name="Condon B.J."/>
            <person name="Copeland A.C."/>
            <person name="Dhillon B."/>
            <person name="Glaser F."/>
            <person name="Hesse C.N."/>
            <person name="Kosti I."/>
            <person name="LaButti K."/>
            <person name="Lindquist E.A."/>
            <person name="Lucas S."/>
            <person name="Salamov A.A."/>
            <person name="Bradshaw R.E."/>
            <person name="Ciuffetti L."/>
            <person name="Hamelin R.C."/>
            <person name="Kema G.H.J."/>
            <person name="Lawrence C."/>
            <person name="Scott J.A."/>
            <person name="Spatafora J.W."/>
            <person name="Turgeon B.G."/>
            <person name="de Wit P.J.G.M."/>
            <person name="Zhong S."/>
            <person name="Goodwin S.B."/>
            <person name="Grigoriev I.V."/>
        </authorList>
    </citation>
    <scope>NUCLEOTIDE SEQUENCE [LARGE SCALE GENOMIC DNA]</scope>
    <source>
        <strain evidence="7 8">SO2202</strain>
    </source>
</reference>
<evidence type="ECO:0000259" key="6">
    <source>
        <dbReference type="SMART" id="SM00829"/>
    </source>
</evidence>
<evidence type="ECO:0000256" key="1">
    <source>
        <dbReference type="ARBA" id="ARBA00008072"/>
    </source>
</evidence>
<dbReference type="SUPFAM" id="SSF50129">
    <property type="entry name" value="GroES-like"/>
    <property type="match status" value="1"/>
</dbReference>
<keyword evidence="8" id="KW-1185">Reference proteome</keyword>
<dbReference type="SMART" id="SM00829">
    <property type="entry name" value="PKS_ER"/>
    <property type="match status" value="1"/>
</dbReference>
<evidence type="ECO:0000313" key="8">
    <source>
        <dbReference type="Proteomes" id="UP000016931"/>
    </source>
</evidence>
<sequence>MANEPSIPAHQAAVKQDASGKIQLEHHAPVPELQPDTVLVKVAAVALNPYDYKLPLHFPSPGTTGGSDFAGTVVKIGSQAAIDRPDISIGDLVSGCVYGWHPDTPENGAFANYVRADARLVFRIGAFKIEEAATFNAAFATLCLALWHSDALDLTHSPTVPISGSSLEKPEYVLVYGGSTASGTMALQLLKLSGYSTIATCSPKNFDLVKSYGADHVFDYSHPDTPSQIKTLTRGTLKRVLDCISDHHAITVCHEAIGRLGGRLVNLELAPDPRPGDKRRRIVKHYFVDGKCSRKLLACPPGYRREPSRAKHEFAVEKAVEFQRLMDERSLRPHPIQIVEGGLEGIVKGLEMLKIGVSGKKLVLRLS</sequence>
<dbReference type="Proteomes" id="UP000016931">
    <property type="component" value="Unassembled WGS sequence"/>
</dbReference>
<evidence type="ECO:0000256" key="2">
    <source>
        <dbReference type="ARBA" id="ARBA00011245"/>
    </source>
</evidence>
<accession>N1QGC4</accession>
<dbReference type="HOGENOM" id="CLU_026673_16_1_1"/>
<dbReference type="Gene3D" id="3.40.50.720">
    <property type="entry name" value="NAD(P)-binding Rossmann-like Domain"/>
    <property type="match status" value="1"/>
</dbReference>
<dbReference type="PANTHER" id="PTHR45348:SF1">
    <property type="entry name" value="TRANS-ENOYL REDUCTASE STHE"/>
    <property type="match status" value="1"/>
</dbReference>
<evidence type="ECO:0000313" key="7">
    <source>
        <dbReference type="EMBL" id="EMF12357.1"/>
    </source>
</evidence>
<feature type="domain" description="Enoyl reductase (ER)" evidence="6">
    <location>
        <begin position="17"/>
        <end position="364"/>
    </location>
</feature>
<evidence type="ECO:0000256" key="5">
    <source>
        <dbReference type="ARBA" id="ARBA00023002"/>
    </source>
</evidence>
<dbReference type="STRING" id="692275.N1QGC4"/>
<gene>
    <name evidence="7" type="ORF">SEPMUDRAFT_46784</name>
</gene>
<dbReference type="InterPro" id="IPR036291">
    <property type="entry name" value="NAD(P)-bd_dom_sf"/>
</dbReference>
<dbReference type="AlphaFoldDB" id="N1QGC4"/>
<dbReference type="InterPro" id="IPR047122">
    <property type="entry name" value="Trans-enoyl_RdTase-like"/>
</dbReference>
<dbReference type="SUPFAM" id="SSF51735">
    <property type="entry name" value="NAD(P)-binding Rossmann-fold domains"/>
    <property type="match status" value="1"/>
</dbReference>
<keyword evidence="5" id="KW-0560">Oxidoreductase</keyword>
<comment type="subunit">
    <text evidence="2">Monomer.</text>
</comment>
<evidence type="ECO:0000256" key="4">
    <source>
        <dbReference type="ARBA" id="ARBA00022857"/>
    </source>
</evidence>
<protein>
    <submittedName>
        <fullName evidence="7">Alcohol dehydrogenase</fullName>
    </submittedName>
</protein>
<dbReference type="Pfam" id="PF08240">
    <property type="entry name" value="ADH_N"/>
    <property type="match status" value="1"/>
</dbReference>
<dbReference type="EMBL" id="KB456265">
    <property type="protein sequence ID" value="EMF12357.1"/>
    <property type="molecule type" value="Genomic_DNA"/>
</dbReference>
<dbReference type="eggNOG" id="KOG1198">
    <property type="taxonomic scope" value="Eukaryota"/>
</dbReference>
<dbReference type="PANTHER" id="PTHR45348">
    <property type="entry name" value="HYPOTHETICAL OXIDOREDUCTASE (EUROFUNG)"/>
    <property type="match status" value="1"/>
</dbReference>
<comment type="similarity">
    <text evidence="1">Belongs to the zinc-containing alcohol dehydrogenase family.</text>
</comment>
<evidence type="ECO:0000256" key="3">
    <source>
        <dbReference type="ARBA" id="ARBA00022741"/>
    </source>
</evidence>